<comment type="caution">
    <text evidence="2">The sequence shown here is derived from an EMBL/GenBank/DDBJ whole genome shotgun (WGS) entry which is preliminary data.</text>
</comment>
<gene>
    <name evidence="2" type="ORF">ABZ510_16010</name>
</gene>
<evidence type="ECO:0000313" key="3">
    <source>
        <dbReference type="Proteomes" id="UP001550628"/>
    </source>
</evidence>
<evidence type="ECO:0000259" key="1">
    <source>
        <dbReference type="Pfam" id="PF13460"/>
    </source>
</evidence>
<feature type="domain" description="NAD(P)-binding" evidence="1">
    <location>
        <begin position="25"/>
        <end position="188"/>
    </location>
</feature>
<name>A0ABV2WR49_9NOCA</name>
<keyword evidence="3" id="KW-1185">Reference proteome</keyword>
<dbReference type="Pfam" id="PF13460">
    <property type="entry name" value="NAD_binding_10"/>
    <property type="match status" value="1"/>
</dbReference>
<reference evidence="2 3" key="1">
    <citation type="submission" date="2024-06" db="EMBL/GenBank/DDBJ databases">
        <title>The Natural Products Discovery Center: Release of the First 8490 Sequenced Strains for Exploring Actinobacteria Biosynthetic Diversity.</title>
        <authorList>
            <person name="Kalkreuter E."/>
            <person name="Kautsar S.A."/>
            <person name="Yang D."/>
            <person name="Bader C.D."/>
            <person name="Teijaro C.N."/>
            <person name="Fluegel L."/>
            <person name="Davis C.M."/>
            <person name="Simpson J.R."/>
            <person name="Lauterbach L."/>
            <person name="Steele A.D."/>
            <person name="Gui C."/>
            <person name="Meng S."/>
            <person name="Li G."/>
            <person name="Viehrig K."/>
            <person name="Ye F."/>
            <person name="Su P."/>
            <person name="Kiefer A.F."/>
            <person name="Nichols A."/>
            <person name="Cepeda A.J."/>
            <person name="Yan W."/>
            <person name="Fan B."/>
            <person name="Jiang Y."/>
            <person name="Adhikari A."/>
            <person name="Zheng C.-J."/>
            <person name="Schuster L."/>
            <person name="Cowan T.M."/>
            <person name="Smanski M.J."/>
            <person name="Chevrette M.G."/>
            <person name="De Carvalho L.P.S."/>
            <person name="Shen B."/>
        </authorList>
    </citation>
    <scope>NUCLEOTIDE SEQUENCE [LARGE SCALE GENOMIC DNA]</scope>
    <source>
        <strain evidence="2 3">NPDC019708</strain>
    </source>
</reference>
<dbReference type="EMBL" id="JBEYBF010000009">
    <property type="protein sequence ID" value="MEU1953368.1"/>
    <property type="molecule type" value="Genomic_DNA"/>
</dbReference>
<organism evidence="2 3">
    <name type="scientific">Nocardia rhamnosiphila</name>
    <dbReference type="NCBI Taxonomy" id="426716"/>
    <lineage>
        <taxon>Bacteria</taxon>
        <taxon>Bacillati</taxon>
        <taxon>Actinomycetota</taxon>
        <taxon>Actinomycetes</taxon>
        <taxon>Mycobacteriales</taxon>
        <taxon>Nocardiaceae</taxon>
        <taxon>Nocardia</taxon>
    </lineage>
</organism>
<protein>
    <submittedName>
        <fullName evidence="2">NAD(P)H-binding protein</fullName>
    </submittedName>
</protein>
<proteinExistence type="predicted"/>
<dbReference type="PANTHER" id="PTHR43162:SF1">
    <property type="entry name" value="PRESTALK A DIFFERENTIATION PROTEIN A"/>
    <property type="match status" value="1"/>
</dbReference>
<dbReference type="PANTHER" id="PTHR43162">
    <property type="match status" value="1"/>
</dbReference>
<dbReference type="Gene3D" id="3.40.50.720">
    <property type="entry name" value="NAD(P)-binding Rossmann-like Domain"/>
    <property type="match status" value="1"/>
</dbReference>
<accession>A0ABV2WR49</accession>
<dbReference type="RefSeq" id="WP_356956445.1">
    <property type="nucleotide sequence ID" value="NZ_JBEYBD010000006.1"/>
</dbReference>
<sequence>MPSAPPVVAALGGHDIDRVQADPVQELLHRHGETTAEVGELVDPAGFPPGAQVVAADLEYSETLPATLEGAERVFLYAIPDGIEEFVAAAETAGVRHVVLLSSGAVLQSEAEQNPIARSHRIVEAALEKSDLAWTFIRPGMFATNALWWWQRSIREEGRVRMPYPEARTAPVHERDMAALAVTALTEPGHRRRAYSVWGPEALTLRQQVQRIGAAIGQEIAVEVVSADRARAELSETMPAIGVEAVLAGWLAGTEAPPAVSTFIEEVTGRPGRTFADWATDHAHDFR</sequence>
<dbReference type="Proteomes" id="UP001550628">
    <property type="component" value="Unassembled WGS sequence"/>
</dbReference>
<evidence type="ECO:0000313" key="2">
    <source>
        <dbReference type="EMBL" id="MEU1953368.1"/>
    </source>
</evidence>
<dbReference type="InterPro" id="IPR051604">
    <property type="entry name" value="Ergot_Alk_Oxidoreductase"/>
</dbReference>
<dbReference type="SUPFAM" id="SSF51735">
    <property type="entry name" value="NAD(P)-binding Rossmann-fold domains"/>
    <property type="match status" value="1"/>
</dbReference>
<dbReference type="InterPro" id="IPR016040">
    <property type="entry name" value="NAD(P)-bd_dom"/>
</dbReference>
<dbReference type="InterPro" id="IPR036291">
    <property type="entry name" value="NAD(P)-bd_dom_sf"/>
</dbReference>